<dbReference type="PROSITE" id="PS50267">
    <property type="entry name" value="NA_NEUROTRAN_SYMP_3"/>
    <property type="match status" value="1"/>
</dbReference>
<dbReference type="Pfam" id="PF00209">
    <property type="entry name" value="SNF"/>
    <property type="match status" value="2"/>
</dbReference>
<gene>
    <name evidence="8" type="ORF">B0T45_15150</name>
</gene>
<feature type="transmembrane region" description="Helical" evidence="7">
    <location>
        <begin position="143"/>
        <end position="161"/>
    </location>
</feature>
<evidence type="ECO:0000256" key="4">
    <source>
        <dbReference type="ARBA" id="ARBA00022989"/>
    </source>
</evidence>
<dbReference type="EMBL" id="MUKV01000020">
    <property type="protein sequence ID" value="OQS37229.1"/>
    <property type="molecule type" value="Genomic_DNA"/>
</dbReference>
<comment type="subcellular location">
    <subcellularLocation>
        <location evidence="1">Membrane</location>
        <topology evidence="1">Multi-pass membrane protein</topology>
    </subcellularLocation>
</comment>
<dbReference type="PANTHER" id="PTHR42948:SF1">
    <property type="entry name" value="TRANSPORTER"/>
    <property type="match status" value="1"/>
</dbReference>
<comment type="caution">
    <text evidence="8">The sequence shown here is derived from an EMBL/GenBank/DDBJ whole genome shotgun (WGS) entry which is preliminary data.</text>
</comment>
<dbReference type="InterPro" id="IPR000175">
    <property type="entry name" value="Na/ntran_symport"/>
</dbReference>
<keyword evidence="2 6" id="KW-0813">Transport</keyword>
<keyword evidence="6" id="KW-0769">Symport</keyword>
<dbReference type="CDD" id="cd10336">
    <property type="entry name" value="SLC6sbd_Tyt1-Like"/>
    <property type="match status" value="1"/>
</dbReference>
<feature type="transmembrane region" description="Helical" evidence="7">
    <location>
        <begin position="295"/>
        <end position="328"/>
    </location>
</feature>
<keyword evidence="4 7" id="KW-1133">Transmembrane helix</keyword>
<sequence>MARSQWGSRLGFILAAAGSAIGLGAIWKFPYVAATNGGGAFLFIYLGICLTLGLALMLAEMALGRASKAGAVGAFRQLAGGGWPIIGYMSVLVCFLILSFYSVVGGWTIAYIVKALGGGIMTSDAKTLGAIFSGFISDPLEPIAYHAGFALLTVWVVAGGVQKGIENLSKFLMPALFVLMLVLIARGLTLPGAWDGVKYFVAPDFSKVSSAMLVDALGLAFFSLSLGLGIMITYGSYVSKESNLLGSALWVILLTVATCFLAGLMVLPAVFAFGFDPSAGPGLTFITMPAVFAHLPLGQLFAVMFFCLLLLAALTSSVSLLEVVTSFAIDEFGLKRGQAAWVMTLGIFLLGIPASLSLGVWSEYQLFGMGFFDLLDYLTSKLLMPLGELLLALFVGWKAWPVVRRELAGEGAGRRMRLMRGFCMAMAPALIGWIMVASLRAG</sequence>
<feature type="transmembrane region" description="Helical" evidence="7">
    <location>
        <begin position="42"/>
        <end position="64"/>
    </location>
</feature>
<evidence type="ECO:0000256" key="7">
    <source>
        <dbReference type="SAM" id="Phobius"/>
    </source>
</evidence>
<feature type="transmembrane region" description="Helical" evidence="7">
    <location>
        <begin position="85"/>
        <end position="113"/>
    </location>
</feature>
<feature type="transmembrane region" description="Helical" evidence="7">
    <location>
        <begin position="249"/>
        <end position="275"/>
    </location>
</feature>
<dbReference type="NCBIfam" id="NF037979">
    <property type="entry name" value="Na_transp"/>
    <property type="match status" value="1"/>
</dbReference>
<name>A0A1W0CR82_9NEIS</name>
<keyword evidence="3 6" id="KW-0812">Transmembrane</keyword>
<dbReference type="PANTHER" id="PTHR42948">
    <property type="entry name" value="TRANSPORTER"/>
    <property type="match status" value="1"/>
</dbReference>
<dbReference type="Proteomes" id="UP000192721">
    <property type="component" value="Unassembled WGS sequence"/>
</dbReference>
<dbReference type="SUPFAM" id="SSF161070">
    <property type="entry name" value="SNF-like"/>
    <property type="match status" value="1"/>
</dbReference>
<feature type="transmembrane region" description="Helical" evidence="7">
    <location>
        <begin position="421"/>
        <end position="439"/>
    </location>
</feature>
<evidence type="ECO:0000313" key="8">
    <source>
        <dbReference type="EMBL" id="OQS37229.1"/>
    </source>
</evidence>
<dbReference type="InterPro" id="IPR047218">
    <property type="entry name" value="YocR/YhdH-like"/>
</dbReference>
<dbReference type="PRINTS" id="PR00176">
    <property type="entry name" value="NANEUSMPORT"/>
</dbReference>
<feature type="transmembrane region" description="Helical" evidence="7">
    <location>
        <begin position="340"/>
        <end position="362"/>
    </location>
</feature>
<feature type="transmembrane region" description="Helical" evidence="7">
    <location>
        <begin position="173"/>
        <end position="194"/>
    </location>
</feature>
<accession>A0A1W0CR82</accession>
<evidence type="ECO:0000256" key="2">
    <source>
        <dbReference type="ARBA" id="ARBA00022448"/>
    </source>
</evidence>
<feature type="transmembrane region" description="Helical" evidence="7">
    <location>
        <begin position="214"/>
        <end position="237"/>
    </location>
</feature>
<dbReference type="InterPro" id="IPR037272">
    <property type="entry name" value="SNS_sf"/>
</dbReference>
<feature type="transmembrane region" description="Helical" evidence="7">
    <location>
        <begin position="12"/>
        <end position="30"/>
    </location>
</feature>
<dbReference type="RefSeq" id="WP_043641099.1">
    <property type="nucleotide sequence ID" value="NZ_CP109905.1"/>
</dbReference>
<feature type="transmembrane region" description="Helical" evidence="7">
    <location>
        <begin position="382"/>
        <end position="400"/>
    </location>
</feature>
<proteinExistence type="inferred from homology"/>
<comment type="similarity">
    <text evidence="6">Belongs to the sodium:neurotransmitter symporter (SNF) (TC 2.A.22) family.</text>
</comment>
<evidence type="ECO:0000256" key="6">
    <source>
        <dbReference type="RuleBase" id="RU003732"/>
    </source>
</evidence>
<dbReference type="GO" id="GO:0016020">
    <property type="term" value="C:membrane"/>
    <property type="evidence" value="ECO:0007669"/>
    <property type="project" value="UniProtKB-SubCell"/>
</dbReference>
<dbReference type="AlphaFoldDB" id="A0A1W0CR82"/>
<keyword evidence="5 7" id="KW-0472">Membrane</keyword>
<evidence type="ECO:0000313" key="9">
    <source>
        <dbReference type="Proteomes" id="UP000192721"/>
    </source>
</evidence>
<evidence type="ECO:0000256" key="5">
    <source>
        <dbReference type="ARBA" id="ARBA00023136"/>
    </source>
</evidence>
<dbReference type="GO" id="GO:0015293">
    <property type="term" value="F:symporter activity"/>
    <property type="evidence" value="ECO:0007669"/>
    <property type="project" value="UniProtKB-KW"/>
</dbReference>
<reference evidence="8 9" key="1">
    <citation type="submission" date="2017-02" db="EMBL/GenBank/DDBJ databases">
        <title>Chromobacterium haemolyticum H5244.</title>
        <authorList>
            <person name="Gulvik C.A."/>
        </authorList>
    </citation>
    <scope>NUCLEOTIDE SEQUENCE [LARGE SCALE GENOMIC DNA]</scope>
    <source>
        <strain evidence="8 9">H5244</strain>
    </source>
</reference>
<evidence type="ECO:0000256" key="1">
    <source>
        <dbReference type="ARBA" id="ARBA00004141"/>
    </source>
</evidence>
<evidence type="ECO:0000256" key="3">
    <source>
        <dbReference type="ARBA" id="ARBA00022692"/>
    </source>
</evidence>
<protein>
    <recommendedName>
        <fullName evidence="6">Transporter</fullName>
    </recommendedName>
</protein>
<dbReference type="PROSITE" id="PS00610">
    <property type="entry name" value="NA_NEUROTRAN_SYMP_1"/>
    <property type="match status" value="1"/>
</dbReference>
<organism evidence="8 9">
    <name type="scientific">Chromobacterium haemolyticum</name>
    <dbReference type="NCBI Taxonomy" id="394935"/>
    <lineage>
        <taxon>Bacteria</taxon>
        <taxon>Pseudomonadati</taxon>
        <taxon>Pseudomonadota</taxon>
        <taxon>Betaproteobacteria</taxon>
        <taxon>Neisseriales</taxon>
        <taxon>Chromobacteriaceae</taxon>
        <taxon>Chromobacterium</taxon>
    </lineage>
</organism>